<keyword evidence="1" id="KW-0472">Membrane</keyword>
<evidence type="ECO:0000313" key="3">
    <source>
        <dbReference type="EMBL" id="KAL1548933.1"/>
    </source>
</evidence>
<keyword evidence="4" id="KW-1185">Reference proteome</keyword>
<evidence type="ECO:0000313" key="4">
    <source>
        <dbReference type="Proteomes" id="UP001567538"/>
    </source>
</evidence>
<dbReference type="Proteomes" id="UP001567538">
    <property type="component" value="Unassembled WGS sequence"/>
</dbReference>
<gene>
    <name evidence="3" type="ORF">AAHA92_17107</name>
</gene>
<keyword evidence="2" id="KW-0732">Signal</keyword>
<organism evidence="3 4">
    <name type="scientific">Salvia divinorum</name>
    <name type="common">Maria pastora</name>
    <name type="synonym">Diviner's sage</name>
    <dbReference type="NCBI Taxonomy" id="28513"/>
    <lineage>
        <taxon>Eukaryota</taxon>
        <taxon>Viridiplantae</taxon>
        <taxon>Streptophyta</taxon>
        <taxon>Embryophyta</taxon>
        <taxon>Tracheophyta</taxon>
        <taxon>Spermatophyta</taxon>
        <taxon>Magnoliopsida</taxon>
        <taxon>eudicotyledons</taxon>
        <taxon>Gunneridae</taxon>
        <taxon>Pentapetalae</taxon>
        <taxon>asterids</taxon>
        <taxon>lamiids</taxon>
        <taxon>Lamiales</taxon>
        <taxon>Lamiaceae</taxon>
        <taxon>Nepetoideae</taxon>
        <taxon>Mentheae</taxon>
        <taxon>Salviinae</taxon>
        <taxon>Salvia</taxon>
        <taxon>Salvia subgen. Calosphace</taxon>
    </lineage>
</organism>
<name>A0ABD1H0V0_SALDI</name>
<keyword evidence="1" id="KW-0812">Transmembrane</keyword>
<sequence>MKRAISLMVAVILVASDFPLPTSTAHEIISVAPSLQQDSKEALPLRSRKMVVVNKRRVRTTIPRGAHGSSKSWAFRASPSLLLQLCFVLVFSLSFALFSFT</sequence>
<evidence type="ECO:0000256" key="1">
    <source>
        <dbReference type="SAM" id="Phobius"/>
    </source>
</evidence>
<evidence type="ECO:0008006" key="5">
    <source>
        <dbReference type="Google" id="ProtNLM"/>
    </source>
</evidence>
<dbReference type="AlphaFoldDB" id="A0ABD1H0V0"/>
<proteinExistence type="predicted"/>
<reference evidence="3 4" key="1">
    <citation type="submission" date="2024-06" db="EMBL/GenBank/DDBJ databases">
        <title>A chromosome level genome sequence of Diviner's sage (Salvia divinorum).</title>
        <authorList>
            <person name="Ford S.A."/>
            <person name="Ro D.-K."/>
            <person name="Ness R.W."/>
            <person name="Phillips M.A."/>
        </authorList>
    </citation>
    <scope>NUCLEOTIDE SEQUENCE [LARGE SCALE GENOMIC DNA]</scope>
    <source>
        <strain evidence="3">SAF-2024a</strain>
        <tissue evidence="3">Leaf</tissue>
    </source>
</reference>
<evidence type="ECO:0000256" key="2">
    <source>
        <dbReference type="SAM" id="SignalP"/>
    </source>
</evidence>
<feature type="chain" id="PRO_5044743441" description="Transmembrane protein" evidence="2">
    <location>
        <begin position="26"/>
        <end position="101"/>
    </location>
</feature>
<protein>
    <recommendedName>
        <fullName evidence="5">Transmembrane protein</fullName>
    </recommendedName>
</protein>
<feature type="signal peptide" evidence="2">
    <location>
        <begin position="1"/>
        <end position="25"/>
    </location>
</feature>
<comment type="caution">
    <text evidence="3">The sequence shown here is derived from an EMBL/GenBank/DDBJ whole genome shotgun (WGS) entry which is preliminary data.</text>
</comment>
<feature type="transmembrane region" description="Helical" evidence="1">
    <location>
        <begin position="81"/>
        <end position="100"/>
    </location>
</feature>
<accession>A0ABD1H0V0</accession>
<dbReference type="EMBL" id="JBEAFC010000007">
    <property type="protein sequence ID" value="KAL1548933.1"/>
    <property type="molecule type" value="Genomic_DNA"/>
</dbReference>
<keyword evidence="1" id="KW-1133">Transmembrane helix</keyword>